<protein>
    <submittedName>
        <fullName evidence="1">Uncharacterized protein</fullName>
    </submittedName>
</protein>
<evidence type="ECO:0000313" key="2">
    <source>
        <dbReference type="Proteomes" id="UP000244905"/>
    </source>
</evidence>
<organism evidence="1 2">
    <name type="scientific">Duncaniella muris</name>
    <dbReference type="NCBI Taxonomy" id="2094150"/>
    <lineage>
        <taxon>Bacteria</taxon>
        <taxon>Pseudomonadati</taxon>
        <taxon>Bacteroidota</taxon>
        <taxon>Bacteroidia</taxon>
        <taxon>Bacteroidales</taxon>
        <taxon>Muribaculaceae</taxon>
        <taxon>Duncaniella</taxon>
    </lineage>
</organism>
<comment type="caution">
    <text evidence="1">The sequence shown here is derived from an EMBL/GenBank/DDBJ whole genome shotgun (WGS) entry which is preliminary data.</text>
</comment>
<dbReference type="Proteomes" id="UP000244905">
    <property type="component" value="Unassembled WGS sequence"/>
</dbReference>
<sequence length="80" mass="8402">MLATTVVIAAVSGIIGYYNQSPNQQLGALALANVEALSSQEDTSGYSNTGPAEEKRCYGGGHRMVCRCINSHPCSGTDCY</sequence>
<dbReference type="EMBL" id="PUEC01000001">
    <property type="protein sequence ID" value="PWB04494.1"/>
    <property type="molecule type" value="Genomic_DNA"/>
</dbReference>
<proteinExistence type="predicted"/>
<gene>
    <name evidence="1" type="ORF">C5O23_00735</name>
</gene>
<evidence type="ECO:0000313" key="1">
    <source>
        <dbReference type="EMBL" id="PWB04494.1"/>
    </source>
</evidence>
<keyword evidence="2" id="KW-1185">Reference proteome</keyword>
<accession>A0A2V1ITY5</accession>
<dbReference type="AlphaFoldDB" id="A0A2V1ITY5"/>
<name>A0A2V1ITY5_9BACT</name>
<dbReference type="RefSeq" id="WP_107031050.1">
    <property type="nucleotide sequence ID" value="NZ_CAOLYA010000001.1"/>
</dbReference>
<reference evidence="2" key="1">
    <citation type="submission" date="2018-02" db="EMBL/GenBank/DDBJ databases">
        <authorList>
            <person name="Clavel T."/>
            <person name="Strowig T."/>
        </authorList>
    </citation>
    <scope>NUCLEOTIDE SEQUENCE [LARGE SCALE GENOMIC DNA]</scope>
    <source>
        <strain evidence="2">DSM 103720</strain>
    </source>
</reference>